<dbReference type="InterPro" id="IPR008928">
    <property type="entry name" value="6-hairpin_glycosidase_sf"/>
</dbReference>
<dbReference type="PROSITE" id="PS00928">
    <property type="entry name" value="TREHALASE_2"/>
    <property type="match status" value="1"/>
</dbReference>
<evidence type="ECO:0000313" key="4">
    <source>
        <dbReference type="Proteomes" id="UP000008204"/>
    </source>
</evidence>
<name>B7K4J1_RIPO1</name>
<evidence type="ECO:0000256" key="2">
    <source>
        <dbReference type="ARBA" id="ARBA00023295"/>
    </source>
</evidence>
<dbReference type="CAZy" id="GH37">
    <property type="family name" value="Glycoside Hydrolase Family 37"/>
</dbReference>
<organism evidence="3 4">
    <name type="scientific">Rippkaea orientalis (strain PCC 8801 / RF-1)</name>
    <name type="common">Cyanothece sp. (strain PCC 8801)</name>
    <dbReference type="NCBI Taxonomy" id="41431"/>
    <lineage>
        <taxon>Bacteria</taxon>
        <taxon>Bacillati</taxon>
        <taxon>Cyanobacteriota</taxon>
        <taxon>Cyanophyceae</taxon>
        <taxon>Oscillatoriophycideae</taxon>
        <taxon>Chroococcales</taxon>
        <taxon>Aphanothecaceae</taxon>
        <taxon>Rippkaea</taxon>
        <taxon>Rippkaea orientalis</taxon>
    </lineage>
</organism>
<dbReference type="HOGENOM" id="CLU_006451_3_3_3"/>
<dbReference type="EC" id="3.2.1.28" evidence="3"/>
<dbReference type="RefSeq" id="WP_012594730.1">
    <property type="nucleotide sequence ID" value="NC_011726.1"/>
</dbReference>
<dbReference type="InterPro" id="IPR018232">
    <property type="entry name" value="Glyco_hydro_37_CS"/>
</dbReference>
<dbReference type="GO" id="GO:0005993">
    <property type="term" value="P:trehalose catabolic process"/>
    <property type="evidence" value="ECO:0007669"/>
    <property type="project" value="TreeGrafter"/>
</dbReference>
<protein>
    <submittedName>
        <fullName evidence="3">Alpha,alpha-trehalase</fullName>
        <ecNumber evidence="3">3.2.1.28</ecNumber>
    </submittedName>
</protein>
<dbReference type="PANTHER" id="PTHR23403:SF6">
    <property type="entry name" value="CYTOSOLIC NEUTRAL TREHALASE-RELATED"/>
    <property type="match status" value="1"/>
</dbReference>
<keyword evidence="2 3" id="KW-0326">Glycosidase</keyword>
<dbReference type="OrthoDB" id="9798687at2"/>
<dbReference type="GO" id="GO:0004555">
    <property type="term" value="F:alpha,alpha-trehalase activity"/>
    <property type="evidence" value="ECO:0007669"/>
    <property type="project" value="UniProtKB-EC"/>
</dbReference>
<dbReference type="Proteomes" id="UP000008204">
    <property type="component" value="Chromosome"/>
</dbReference>
<reference evidence="4" key="1">
    <citation type="journal article" date="2011" name="MBio">
        <title>Novel metabolic attributes of the genus Cyanothece, comprising a group of unicellular nitrogen-fixing Cyanobacteria.</title>
        <authorList>
            <person name="Bandyopadhyay A."/>
            <person name="Elvitigala T."/>
            <person name="Welsh E."/>
            <person name="Stockel J."/>
            <person name="Liberton M."/>
            <person name="Min H."/>
            <person name="Sherman L.A."/>
            <person name="Pakrasi H.B."/>
        </authorList>
    </citation>
    <scope>NUCLEOTIDE SEQUENCE [LARGE SCALE GENOMIC DNA]</scope>
    <source>
        <strain evidence="4">PCC 8801</strain>
    </source>
</reference>
<dbReference type="EMBL" id="CP001287">
    <property type="protein sequence ID" value="ACK65456.1"/>
    <property type="molecule type" value="Genomic_DNA"/>
</dbReference>
<dbReference type="PANTHER" id="PTHR23403">
    <property type="entry name" value="TREHALASE"/>
    <property type="match status" value="1"/>
</dbReference>
<accession>B7K4J1</accession>
<keyword evidence="4" id="KW-1185">Reference proteome</keyword>
<dbReference type="Gene3D" id="1.50.10.10">
    <property type="match status" value="1"/>
</dbReference>
<dbReference type="InterPro" id="IPR012341">
    <property type="entry name" value="6hp_glycosidase-like_sf"/>
</dbReference>
<proteinExistence type="predicted"/>
<sequence length="514" mass="59719">MLNSLPLYDELRLTSQDLAPIRHYIKHTWKTLTRSPRHIVKAARDPKLEYQGDQPLPVYLSAREDYVQVENKLRQLLSPEELAQIELQVLPPEMNQIEHHGLLYLPGEYVVPGGRFNELYGWDSYFIQLGLLQDGEIALAQSMIDQLLYEIEHYGTVLNGNRTYMLNRSQPPFLTRMILDLYHRTHDLNWLRSVLPTVQSYYFYWTVPPHLNQATGLSHYNAFGVGPAPEVISSEIDENGKNHYERILEYYRTHEIEDYDVSLYYDQETDSLTDLFYQGDRSMRESGFDPTNRFGPFSVDIIHYAPVCLNSLLYQMELDLAEMQRILGYGHAASYWLNHAENRRHLMNQYLWDDEVGLYFDYNFRTGCCRRYEFVTTFFPLWVGLASPEQAQRVALNLSTFETPGGLVTSTHFSGNQWDEPFGWAPLHLIAVDGLRRYGYIEEAHRIACKFVNLVLQEFNKTGTIVEKYDVKKCSADVSDEIFFGYSSNEIGFGWTNGVVLELLAMLERDGVIV</sequence>
<dbReference type="KEGG" id="cyp:PCC8801_1396"/>
<dbReference type="Pfam" id="PF01204">
    <property type="entry name" value="Trehalase"/>
    <property type="match status" value="1"/>
</dbReference>
<evidence type="ECO:0000313" key="3">
    <source>
        <dbReference type="EMBL" id="ACK65456.1"/>
    </source>
</evidence>
<dbReference type="SUPFAM" id="SSF48208">
    <property type="entry name" value="Six-hairpin glycosidases"/>
    <property type="match status" value="1"/>
</dbReference>
<dbReference type="eggNOG" id="COG1626">
    <property type="taxonomic scope" value="Bacteria"/>
</dbReference>
<gene>
    <name evidence="3" type="ordered locus">PCC8801_1396</name>
</gene>
<keyword evidence="1 3" id="KW-0378">Hydrolase</keyword>
<dbReference type="STRING" id="41431.PCC8801_1396"/>
<dbReference type="AlphaFoldDB" id="B7K4J1"/>
<dbReference type="PRINTS" id="PR00744">
    <property type="entry name" value="GLHYDRLASE37"/>
</dbReference>
<dbReference type="PROSITE" id="PS00927">
    <property type="entry name" value="TREHALASE_1"/>
    <property type="match status" value="1"/>
</dbReference>
<evidence type="ECO:0000256" key="1">
    <source>
        <dbReference type="ARBA" id="ARBA00022801"/>
    </source>
</evidence>
<dbReference type="InterPro" id="IPR001661">
    <property type="entry name" value="Glyco_hydro_37"/>
</dbReference>